<name>A0A7Y9ASS9_9ACTN</name>
<evidence type="ECO:0000313" key="5">
    <source>
        <dbReference type="EMBL" id="NYD21076.1"/>
    </source>
</evidence>
<dbReference type="EMBL" id="JACCBB010000001">
    <property type="protein sequence ID" value="NYD21076.1"/>
    <property type="molecule type" value="Genomic_DNA"/>
</dbReference>
<reference evidence="5 6" key="1">
    <citation type="submission" date="2020-07" db="EMBL/GenBank/DDBJ databases">
        <title>Sequencing the genomes of 1000 actinobacteria strains.</title>
        <authorList>
            <person name="Klenk H.-P."/>
        </authorList>
    </citation>
    <scope>NUCLEOTIDE SEQUENCE [LARGE SCALE GENOMIC DNA]</scope>
    <source>
        <strain evidence="5 6">DSM 7487</strain>
    </source>
</reference>
<feature type="domain" description="Glycosyltransferase subfamily 4-like N-terminal" evidence="4">
    <location>
        <begin position="15"/>
        <end position="177"/>
    </location>
</feature>
<keyword evidence="6" id="KW-1185">Reference proteome</keyword>
<gene>
    <name evidence="5" type="ORF">BJ968_000616</name>
</gene>
<keyword evidence="1 5" id="KW-0328">Glycosyltransferase</keyword>
<dbReference type="InterPro" id="IPR028098">
    <property type="entry name" value="Glyco_trans_4-like_N"/>
</dbReference>
<comment type="caution">
    <text evidence="5">The sequence shown here is derived from an EMBL/GenBank/DDBJ whole genome shotgun (WGS) entry which is preliminary data.</text>
</comment>
<dbReference type="RefSeq" id="WP_179749123.1">
    <property type="nucleotide sequence ID" value="NZ_BAAAGN010000038.1"/>
</dbReference>
<dbReference type="PANTHER" id="PTHR45947">
    <property type="entry name" value="SULFOQUINOVOSYL TRANSFERASE SQD2"/>
    <property type="match status" value="1"/>
</dbReference>
<dbReference type="InterPro" id="IPR050194">
    <property type="entry name" value="Glycosyltransferase_grp1"/>
</dbReference>
<dbReference type="Proteomes" id="UP000521922">
    <property type="component" value="Unassembled WGS sequence"/>
</dbReference>
<evidence type="ECO:0000259" key="4">
    <source>
        <dbReference type="Pfam" id="PF13439"/>
    </source>
</evidence>
<dbReference type="GO" id="GO:1901137">
    <property type="term" value="P:carbohydrate derivative biosynthetic process"/>
    <property type="evidence" value="ECO:0007669"/>
    <property type="project" value="UniProtKB-ARBA"/>
</dbReference>
<accession>A0A7Y9ASS9</accession>
<evidence type="ECO:0000313" key="6">
    <source>
        <dbReference type="Proteomes" id="UP000521922"/>
    </source>
</evidence>
<proteinExistence type="predicted"/>
<dbReference type="GO" id="GO:0016758">
    <property type="term" value="F:hexosyltransferase activity"/>
    <property type="evidence" value="ECO:0007669"/>
    <property type="project" value="TreeGrafter"/>
</dbReference>
<organism evidence="5 6">
    <name type="scientific">Kineococcus aurantiacus</name>
    <dbReference type="NCBI Taxonomy" id="37633"/>
    <lineage>
        <taxon>Bacteria</taxon>
        <taxon>Bacillati</taxon>
        <taxon>Actinomycetota</taxon>
        <taxon>Actinomycetes</taxon>
        <taxon>Kineosporiales</taxon>
        <taxon>Kineosporiaceae</taxon>
        <taxon>Kineococcus</taxon>
    </lineage>
</organism>
<sequence>MSTLVVTNDFPPRTGGIESFVHAVVRRLPEVGGGRVVVHTARQRGDAATDAALAAAGISVVRDPSPLMVPTPGITRRVQRTAREHGADRVWFGAAAPLGLMAPALRRAGVRRTVATTHGHEVWWSSLPGSREALRRIGEGNDTVTYLGDWCRSRVERPLTPAARSRMRRLTPGVDVEVFRPDPAARARVRAELGLGDRPVVVCVSRVVARKGQDVLVRALPRIRSRVPGAALLVVGDGPHRAAVERLAERTGVREHVVLTGAVPWERAPAYYAAGDVFCMPTRTRLGGLEPEALGICYLEAAACGLPVVAGDSGGAPDAVLPGVNGTVVDGRDVGQVADRVADLLQDGTRARAWGAAGREWVSRRWGWAEQTRRLADLLAGRDVPADPATPGS</sequence>
<dbReference type="Pfam" id="PF00534">
    <property type="entry name" value="Glycos_transf_1"/>
    <property type="match status" value="1"/>
</dbReference>
<dbReference type="PANTHER" id="PTHR45947:SF3">
    <property type="entry name" value="SULFOQUINOVOSYL TRANSFERASE SQD2"/>
    <property type="match status" value="1"/>
</dbReference>
<protein>
    <submittedName>
        <fullName evidence="5">Phosphatidylinositol alpha-1,6-mannosyltransferase</fullName>
        <ecNumber evidence="5">2.4.1.-</ecNumber>
    </submittedName>
</protein>
<feature type="domain" description="Glycosyl transferase family 1" evidence="3">
    <location>
        <begin position="190"/>
        <end position="361"/>
    </location>
</feature>
<dbReference type="CDD" id="cd03801">
    <property type="entry name" value="GT4_PimA-like"/>
    <property type="match status" value="1"/>
</dbReference>
<evidence type="ECO:0000259" key="3">
    <source>
        <dbReference type="Pfam" id="PF00534"/>
    </source>
</evidence>
<evidence type="ECO:0000256" key="1">
    <source>
        <dbReference type="ARBA" id="ARBA00022676"/>
    </source>
</evidence>
<dbReference type="AlphaFoldDB" id="A0A7Y9ASS9"/>
<dbReference type="Gene3D" id="3.40.50.2000">
    <property type="entry name" value="Glycogen Phosphorylase B"/>
    <property type="match status" value="2"/>
</dbReference>
<dbReference type="Pfam" id="PF13439">
    <property type="entry name" value="Glyco_transf_4"/>
    <property type="match status" value="1"/>
</dbReference>
<dbReference type="InterPro" id="IPR001296">
    <property type="entry name" value="Glyco_trans_1"/>
</dbReference>
<evidence type="ECO:0000256" key="2">
    <source>
        <dbReference type="ARBA" id="ARBA00022679"/>
    </source>
</evidence>
<dbReference type="SUPFAM" id="SSF53756">
    <property type="entry name" value="UDP-Glycosyltransferase/glycogen phosphorylase"/>
    <property type="match status" value="1"/>
</dbReference>
<dbReference type="FunFam" id="3.40.50.2000:FF:000069">
    <property type="entry name" value="Alpha-(1-6)-phosphatidylinositol monomannoside mannosyltransferase"/>
    <property type="match status" value="1"/>
</dbReference>
<dbReference type="EC" id="2.4.1.-" evidence="5"/>
<keyword evidence="2 5" id="KW-0808">Transferase</keyword>